<evidence type="ECO:0000313" key="2">
    <source>
        <dbReference type="EMBL" id="RUS74475.1"/>
    </source>
</evidence>
<feature type="transmembrane region" description="Helical" evidence="1">
    <location>
        <begin position="7"/>
        <end position="26"/>
    </location>
</feature>
<reference evidence="2 3" key="1">
    <citation type="submission" date="2019-01" db="EMBL/GenBank/DDBJ databases">
        <title>A draft genome assembly of the solar-powered sea slug Elysia chlorotica.</title>
        <authorList>
            <person name="Cai H."/>
            <person name="Li Q."/>
            <person name="Fang X."/>
            <person name="Li J."/>
            <person name="Curtis N.E."/>
            <person name="Altenburger A."/>
            <person name="Shibata T."/>
            <person name="Feng M."/>
            <person name="Maeda T."/>
            <person name="Schwartz J.A."/>
            <person name="Shigenobu S."/>
            <person name="Lundholm N."/>
            <person name="Nishiyama T."/>
            <person name="Yang H."/>
            <person name="Hasebe M."/>
            <person name="Li S."/>
            <person name="Pierce S.K."/>
            <person name="Wang J."/>
        </authorList>
    </citation>
    <scope>NUCLEOTIDE SEQUENCE [LARGE SCALE GENOMIC DNA]</scope>
    <source>
        <strain evidence="2">EC2010</strain>
        <tissue evidence="2">Whole organism of an adult</tissue>
    </source>
</reference>
<name>A0A433SYU5_ELYCH</name>
<keyword evidence="1" id="KW-1133">Transmembrane helix</keyword>
<dbReference type="InterPro" id="IPR051135">
    <property type="entry name" value="Gal/GlcNAc/GalNAc_ST"/>
</dbReference>
<accession>A0A433SYU5</accession>
<dbReference type="Gene3D" id="3.40.50.300">
    <property type="entry name" value="P-loop containing nucleotide triphosphate hydrolases"/>
    <property type="match status" value="1"/>
</dbReference>
<gene>
    <name evidence="2" type="ORF">EGW08_017750</name>
</gene>
<proteinExistence type="predicted"/>
<protein>
    <recommendedName>
        <fullName evidence="4">Sulfotransferase domain-containing protein</fullName>
    </recommendedName>
</protein>
<keyword evidence="1" id="KW-0812">Transmembrane</keyword>
<dbReference type="GO" id="GO:0006790">
    <property type="term" value="P:sulfur compound metabolic process"/>
    <property type="evidence" value="ECO:0007669"/>
    <property type="project" value="TreeGrafter"/>
</dbReference>
<keyword evidence="1" id="KW-0472">Membrane</keyword>
<keyword evidence="3" id="KW-1185">Reference proteome</keyword>
<dbReference type="InterPro" id="IPR027417">
    <property type="entry name" value="P-loop_NTPase"/>
</dbReference>
<organism evidence="2 3">
    <name type="scientific">Elysia chlorotica</name>
    <name type="common">Eastern emerald elysia</name>
    <name type="synonym">Sea slug</name>
    <dbReference type="NCBI Taxonomy" id="188477"/>
    <lineage>
        <taxon>Eukaryota</taxon>
        <taxon>Metazoa</taxon>
        <taxon>Spiralia</taxon>
        <taxon>Lophotrochozoa</taxon>
        <taxon>Mollusca</taxon>
        <taxon>Gastropoda</taxon>
        <taxon>Heterobranchia</taxon>
        <taxon>Euthyneura</taxon>
        <taxon>Panpulmonata</taxon>
        <taxon>Sacoglossa</taxon>
        <taxon>Placobranchoidea</taxon>
        <taxon>Plakobranchidae</taxon>
        <taxon>Elysia</taxon>
    </lineage>
</organism>
<evidence type="ECO:0008006" key="4">
    <source>
        <dbReference type="Google" id="ProtNLM"/>
    </source>
</evidence>
<evidence type="ECO:0000313" key="3">
    <source>
        <dbReference type="Proteomes" id="UP000271974"/>
    </source>
</evidence>
<dbReference type="PANTHER" id="PTHR10704:SF44">
    <property type="entry name" value="LD35051P-RELATED"/>
    <property type="match status" value="1"/>
</dbReference>
<comment type="caution">
    <text evidence="2">The sequence shown here is derived from an EMBL/GenBank/DDBJ whole genome shotgun (WGS) entry which is preliminary data.</text>
</comment>
<sequence length="121" mass="13634">MKKQLRNILVAIGIMGMMALGVLHSGSRLCSFPVVQTVAREETVINLRENRDSRGTVQEKPGPRQKVVILTYMRSGSSLTGNILQRSPEVFYVYEPLWYIGKVASRKYSKKLSFVNGTDIE</sequence>
<dbReference type="EMBL" id="RQTK01000827">
    <property type="protein sequence ID" value="RUS74475.1"/>
    <property type="molecule type" value="Genomic_DNA"/>
</dbReference>
<dbReference type="GO" id="GO:0001517">
    <property type="term" value="F:N-acetylglucosamine 6-O-sulfotransferase activity"/>
    <property type="evidence" value="ECO:0007669"/>
    <property type="project" value="TreeGrafter"/>
</dbReference>
<dbReference type="GO" id="GO:0006044">
    <property type="term" value="P:N-acetylglucosamine metabolic process"/>
    <property type="evidence" value="ECO:0007669"/>
    <property type="project" value="TreeGrafter"/>
</dbReference>
<dbReference type="AlphaFoldDB" id="A0A433SYU5"/>
<dbReference type="OrthoDB" id="6138663at2759"/>
<dbReference type="Proteomes" id="UP000271974">
    <property type="component" value="Unassembled WGS sequence"/>
</dbReference>
<evidence type="ECO:0000256" key="1">
    <source>
        <dbReference type="SAM" id="Phobius"/>
    </source>
</evidence>
<dbReference type="PANTHER" id="PTHR10704">
    <property type="entry name" value="CARBOHYDRATE SULFOTRANSFERASE"/>
    <property type="match status" value="1"/>
</dbReference>
<dbReference type="SUPFAM" id="SSF52540">
    <property type="entry name" value="P-loop containing nucleoside triphosphate hydrolases"/>
    <property type="match status" value="1"/>
</dbReference>